<organism evidence="2 3">
    <name type="scientific">Mesobacillus subterraneus</name>
    <dbReference type="NCBI Taxonomy" id="285983"/>
    <lineage>
        <taxon>Bacteria</taxon>
        <taxon>Bacillati</taxon>
        <taxon>Bacillota</taxon>
        <taxon>Bacilli</taxon>
        <taxon>Bacillales</taxon>
        <taxon>Bacillaceae</taxon>
        <taxon>Mesobacillus</taxon>
    </lineage>
</organism>
<name>A0A427TVG9_9BACI</name>
<dbReference type="Gene3D" id="1.20.140.150">
    <property type="match status" value="1"/>
</dbReference>
<comment type="caution">
    <text evidence="2">The sequence shown here is derived from an EMBL/GenBank/DDBJ whole genome shotgun (WGS) entry which is preliminary data.</text>
</comment>
<gene>
    <name evidence="2" type="ORF">EJA10_04735</name>
</gene>
<evidence type="ECO:0000313" key="2">
    <source>
        <dbReference type="EMBL" id="RSD28394.1"/>
    </source>
</evidence>
<dbReference type="AlphaFoldDB" id="A0A427TVG9"/>
<keyword evidence="1" id="KW-0472">Membrane</keyword>
<accession>A0A427TVG9</accession>
<dbReference type="Proteomes" id="UP000279911">
    <property type="component" value="Unassembled WGS sequence"/>
</dbReference>
<dbReference type="EMBL" id="RSFW01000007">
    <property type="protein sequence ID" value="RSD28394.1"/>
    <property type="molecule type" value="Genomic_DNA"/>
</dbReference>
<protein>
    <submittedName>
        <fullName evidence="2">Uncharacterized protein</fullName>
    </submittedName>
</protein>
<feature type="transmembrane region" description="Helical" evidence="1">
    <location>
        <begin position="77"/>
        <end position="99"/>
    </location>
</feature>
<keyword evidence="1" id="KW-0812">Transmembrane</keyword>
<feature type="transmembrane region" description="Helical" evidence="1">
    <location>
        <begin position="106"/>
        <end position="125"/>
    </location>
</feature>
<keyword evidence="1" id="KW-1133">Transmembrane helix</keyword>
<dbReference type="RefSeq" id="WP_125478866.1">
    <property type="nucleotide sequence ID" value="NZ_RSFW01000007.1"/>
</dbReference>
<proteinExistence type="predicted"/>
<sequence length="147" mass="16360">MSLIATGCSQSVEDTENYSGVIGEAKALGYEYRVTKEREQFNWMIGYKGKVTMIEETSGNKEGLERFMLNVNRSQTALGTLLISLFYLVIVVITTLIILKKNRKMLKNSAPVITLLAGIAIYVAIEASTDLMGALQEAKYFYTLISK</sequence>
<evidence type="ECO:0000313" key="3">
    <source>
        <dbReference type="Proteomes" id="UP000279911"/>
    </source>
</evidence>
<reference evidence="3" key="1">
    <citation type="submission" date="2018-12" db="EMBL/GenBank/DDBJ databases">
        <title>Bacillus chawlae sp. nov., Bacillus glennii sp. nov., and Bacillus saganii sp. nov. Isolated from the Vehicle Assembly Building at Kennedy Space Center where the Viking Spacecraft were Assembled.</title>
        <authorList>
            <person name="Seuylemezian A."/>
            <person name="Vaishampayan P."/>
        </authorList>
    </citation>
    <scope>NUCLEOTIDE SEQUENCE [LARGE SCALE GENOMIC DNA]</scope>
    <source>
        <strain evidence="3">DSM 13966</strain>
    </source>
</reference>
<evidence type="ECO:0000256" key="1">
    <source>
        <dbReference type="SAM" id="Phobius"/>
    </source>
</evidence>
<dbReference type="OrthoDB" id="2874829at2"/>